<feature type="transmembrane region" description="Helical" evidence="1">
    <location>
        <begin position="273"/>
        <end position="291"/>
    </location>
</feature>
<feature type="transmembrane region" description="Helical" evidence="1">
    <location>
        <begin position="303"/>
        <end position="327"/>
    </location>
</feature>
<feature type="transmembrane region" description="Helical" evidence="1">
    <location>
        <begin position="190"/>
        <end position="210"/>
    </location>
</feature>
<gene>
    <name evidence="2" type="ORF">ACFPYJ_06650</name>
</gene>
<keyword evidence="1" id="KW-0812">Transmembrane</keyword>
<evidence type="ECO:0000313" key="2">
    <source>
        <dbReference type="EMBL" id="MFC5648811.1"/>
    </source>
</evidence>
<comment type="caution">
    <text evidence="2">The sequence shown here is derived from an EMBL/GenBank/DDBJ whole genome shotgun (WGS) entry which is preliminary data.</text>
</comment>
<dbReference type="Proteomes" id="UP001596047">
    <property type="component" value="Unassembled WGS sequence"/>
</dbReference>
<protein>
    <submittedName>
        <fullName evidence="2">DUF6702 family protein</fullName>
    </submittedName>
</protein>
<evidence type="ECO:0000313" key="3">
    <source>
        <dbReference type="Proteomes" id="UP001596047"/>
    </source>
</evidence>
<dbReference type="EMBL" id="JBHSOW010000024">
    <property type="protein sequence ID" value="MFC5648811.1"/>
    <property type="molecule type" value="Genomic_DNA"/>
</dbReference>
<keyword evidence="1" id="KW-1133">Transmembrane helix</keyword>
<reference evidence="3" key="1">
    <citation type="journal article" date="2019" name="Int. J. Syst. Evol. Microbiol.">
        <title>The Global Catalogue of Microorganisms (GCM) 10K type strain sequencing project: providing services to taxonomists for standard genome sequencing and annotation.</title>
        <authorList>
            <consortium name="The Broad Institute Genomics Platform"/>
            <consortium name="The Broad Institute Genome Sequencing Center for Infectious Disease"/>
            <person name="Wu L."/>
            <person name="Ma J."/>
        </authorList>
    </citation>
    <scope>NUCLEOTIDE SEQUENCE [LARGE SCALE GENOMIC DNA]</scope>
    <source>
        <strain evidence="3">CGMCC 1.3240</strain>
    </source>
</reference>
<dbReference type="InterPro" id="IPR032809">
    <property type="entry name" value="Put_HupE_UreJ"/>
</dbReference>
<dbReference type="InterPro" id="IPR046525">
    <property type="entry name" value="DUF6702"/>
</dbReference>
<keyword evidence="1" id="KW-0472">Membrane</keyword>
<feature type="transmembrane region" description="Helical" evidence="1">
    <location>
        <begin position="222"/>
        <end position="241"/>
    </location>
</feature>
<feature type="transmembrane region" description="Helical" evidence="1">
    <location>
        <begin position="247"/>
        <end position="266"/>
    </location>
</feature>
<keyword evidence="3" id="KW-1185">Reference proteome</keyword>
<proteinExistence type="predicted"/>
<name>A0ABW0VXJ9_9BACL</name>
<sequence>MRAKWFLSSIVMFFLFIVLTPASQVWAHTDNSEGFSRISAIPGKLHYELMLDYFEFGRVVMLDARPDAAESELIRLLDEHKKEVTDYINSHLRIYINGEAVDGALVETKVISKLGRYYADLSLSYPNASNAKGIEIAYEIFFDDNDSMHRNITAYEWEGKEGQFVFNSSDREMELGKTWFIGQAWRFIQLGFHHIMIGFDHILFVAALVLTSRNFRSVLKVATIFTLAHSVTLGLTAFQVLTVPAEIIEPLIALSISYVAIEAFFLNDSKARPFVVFGFGLVHGIGFAGALEMTGTIKASSLLSLAAFNIGVELGQLLIISLLFPVLLYIRKYNWARPVQMTAIASVFAFGIFWYVERMMA</sequence>
<accession>A0ABW0VXJ9</accession>
<organism evidence="2 3">
    <name type="scientific">Paenibacillus solisilvae</name>
    <dbReference type="NCBI Taxonomy" id="2486751"/>
    <lineage>
        <taxon>Bacteria</taxon>
        <taxon>Bacillati</taxon>
        <taxon>Bacillota</taxon>
        <taxon>Bacilli</taxon>
        <taxon>Bacillales</taxon>
        <taxon>Paenibacillaceae</taxon>
        <taxon>Paenibacillus</taxon>
    </lineage>
</organism>
<feature type="transmembrane region" description="Helical" evidence="1">
    <location>
        <begin position="339"/>
        <end position="356"/>
    </location>
</feature>
<dbReference type="Pfam" id="PF13795">
    <property type="entry name" value="HupE_UreJ_2"/>
    <property type="match status" value="1"/>
</dbReference>
<dbReference type="RefSeq" id="WP_379187301.1">
    <property type="nucleotide sequence ID" value="NZ_JBHSOW010000024.1"/>
</dbReference>
<dbReference type="Pfam" id="PF20420">
    <property type="entry name" value="DUF6702"/>
    <property type="match status" value="1"/>
</dbReference>
<evidence type="ECO:0000256" key="1">
    <source>
        <dbReference type="SAM" id="Phobius"/>
    </source>
</evidence>